<gene>
    <name evidence="10" type="ORF">H8B19_06510</name>
</gene>
<comment type="similarity">
    <text evidence="1 6">Belongs to the sigma-70 factor family. ECF subfamily.</text>
</comment>
<dbReference type="InterPro" id="IPR013324">
    <property type="entry name" value="RNA_pol_sigma_r3/r4-like"/>
</dbReference>
<evidence type="ECO:0000259" key="8">
    <source>
        <dbReference type="Pfam" id="PF04542"/>
    </source>
</evidence>
<dbReference type="NCBIfam" id="TIGR02937">
    <property type="entry name" value="sigma70-ECF"/>
    <property type="match status" value="1"/>
</dbReference>
<dbReference type="PANTHER" id="PTHR43133:SF51">
    <property type="entry name" value="RNA POLYMERASE SIGMA FACTOR"/>
    <property type="match status" value="1"/>
</dbReference>
<feature type="transmembrane region" description="Helical" evidence="7">
    <location>
        <begin position="508"/>
        <end position="526"/>
    </location>
</feature>
<dbReference type="CDD" id="cd06171">
    <property type="entry name" value="Sigma70_r4"/>
    <property type="match status" value="1"/>
</dbReference>
<evidence type="ECO:0000256" key="3">
    <source>
        <dbReference type="ARBA" id="ARBA00023082"/>
    </source>
</evidence>
<dbReference type="RefSeq" id="WP_186505995.1">
    <property type="nucleotide sequence ID" value="NZ_JACNEP010000004.1"/>
</dbReference>
<dbReference type="AlphaFoldDB" id="A0A8J6ITV5"/>
<keyword evidence="11" id="KW-1185">Reference proteome</keyword>
<dbReference type="InterPro" id="IPR014284">
    <property type="entry name" value="RNA_pol_sigma-70_dom"/>
</dbReference>
<evidence type="ECO:0000313" key="11">
    <source>
        <dbReference type="Proteomes" id="UP000601768"/>
    </source>
</evidence>
<keyword evidence="2 6" id="KW-0805">Transcription regulation</keyword>
<dbReference type="PANTHER" id="PTHR43133">
    <property type="entry name" value="RNA POLYMERASE ECF-TYPE SIGMA FACTO"/>
    <property type="match status" value="1"/>
</dbReference>
<keyword evidence="7" id="KW-0472">Membrane</keyword>
<dbReference type="Gene3D" id="1.10.10.10">
    <property type="entry name" value="Winged helix-like DNA-binding domain superfamily/Winged helix DNA-binding domain"/>
    <property type="match status" value="1"/>
</dbReference>
<proteinExistence type="inferred from homology"/>
<feature type="transmembrane region" description="Helical" evidence="7">
    <location>
        <begin position="241"/>
        <end position="259"/>
    </location>
</feature>
<evidence type="ECO:0000256" key="7">
    <source>
        <dbReference type="SAM" id="Phobius"/>
    </source>
</evidence>
<keyword evidence="4 6" id="KW-0238">DNA-binding</keyword>
<dbReference type="InterPro" id="IPR013325">
    <property type="entry name" value="RNA_pol_sigma_r2"/>
</dbReference>
<dbReference type="Pfam" id="PF08281">
    <property type="entry name" value="Sigma70_r4_2"/>
    <property type="match status" value="1"/>
</dbReference>
<feature type="domain" description="RNA polymerase sigma factor 70 region 4 type 2" evidence="9">
    <location>
        <begin position="135"/>
        <end position="185"/>
    </location>
</feature>
<dbReference type="PROSITE" id="PS01063">
    <property type="entry name" value="SIGMA70_ECF"/>
    <property type="match status" value="1"/>
</dbReference>
<evidence type="ECO:0000313" key="10">
    <source>
        <dbReference type="EMBL" id="MBC3765521.1"/>
    </source>
</evidence>
<feature type="transmembrane region" description="Helical" evidence="7">
    <location>
        <begin position="432"/>
        <end position="457"/>
    </location>
</feature>
<dbReference type="SUPFAM" id="SSF88659">
    <property type="entry name" value="Sigma3 and sigma4 domains of RNA polymerase sigma factors"/>
    <property type="match status" value="1"/>
</dbReference>
<keyword evidence="7" id="KW-0812">Transmembrane</keyword>
<evidence type="ECO:0000256" key="5">
    <source>
        <dbReference type="ARBA" id="ARBA00023163"/>
    </source>
</evidence>
<dbReference type="Pfam" id="PF04542">
    <property type="entry name" value="Sigma70_r2"/>
    <property type="match status" value="1"/>
</dbReference>
<keyword evidence="3 6" id="KW-0731">Sigma factor</keyword>
<dbReference type="GO" id="GO:0016987">
    <property type="term" value="F:sigma factor activity"/>
    <property type="evidence" value="ECO:0007669"/>
    <property type="project" value="UniProtKB-KW"/>
</dbReference>
<dbReference type="InterPro" id="IPR013249">
    <property type="entry name" value="RNA_pol_sigma70_r4_t2"/>
</dbReference>
<comment type="caution">
    <text evidence="10">The sequence shown here is derived from an EMBL/GenBank/DDBJ whole genome shotgun (WGS) entry which is preliminary data.</text>
</comment>
<dbReference type="InterPro" id="IPR039425">
    <property type="entry name" value="RNA_pol_sigma-70-like"/>
</dbReference>
<protein>
    <recommendedName>
        <fullName evidence="6">RNA polymerase sigma factor</fullName>
    </recommendedName>
</protein>
<dbReference type="Gene3D" id="1.10.1740.10">
    <property type="match status" value="1"/>
</dbReference>
<keyword evidence="5 6" id="KW-0804">Transcription</keyword>
<feature type="domain" description="RNA polymerase sigma-70 region 2" evidence="8">
    <location>
        <begin position="33"/>
        <end position="99"/>
    </location>
</feature>
<evidence type="ECO:0000256" key="2">
    <source>
        <dbReference type="ARBA" id="ARBA00023015"/>
    </source>
</evidence>
<dbReference type="InterPro" id="IPR007627">
    <property type="entry name" value="RNA_pol_sigma70_r2"/>
</dbReference>
<keyword evidence="7" id="KW-1133">Transmembrane helix</keyword>
<dbReference type="Proteomes" id="UP000601768">
    <property type="component" value="Unassembled WGS sequence"/>
</dbReference>
<reference evidence="10" key="2">
    <citation type="submission" date="2020-08" db="EMBL/GenBank/DDBJ databases">
        <authorList>
            <person name="Lai Q."/>
        </authorList>
    </citation>
    <scope>NUCLEOTIDE SEQUENCE</scope>
    <source>
        <strain evidence="10">S27-2</strain>
    </source>
</reference>
<dbReference type="SUPFAM" id="SSF88946">
    <property type="entry name" value="Sigma2 domain of RNA polymerase sigma factors"/>
    <property type="match status" value="1"/>
</dbReference>
<organism evidence="10 11">
    <name type="scientific">Neptunicella marina</name>
    <dbReference type="NCBI Taxonomy" id="2125989"/>
    <lineage>
        <taxon>Bacteria</taxon>
        <taxon>Pseudomonadati</taxon>
        <taxon>Pseudomonadota</taxon>
        <taxon>Gammaproteobacteria</taxon>
        <taxon>Alteromonadales</taxon>
        <taxon>Alteromonadaceae</taxon>
        <taxon>Neptunicella</taxon>
    </lineage>
</organism>
<evidence type="ECO:0000256" key="4">
    <source>
        <dbReference type="ARBA" id="ARBA00023125"/>
    </source>
</evidence>
<accession>A0A8J6ITV5</accession>
<reference evidence="10" key="1">
    <citation type="journal article" date="2018" name="Int. J. Syst. Evol. Microbiol.">
        <title>Neptunicella marina gen. nov., sp. nov., isolated from surface seawater.</title>
        <authorList>
            <person name="Liu X."/>
            <person name="Lai Q."/>
            <person name="Du Y."/>
            <person name="Zhang X."/>
            <person name="Liu Z."/>
            <person name="Sun F."/>
            <person name="Shao Z."/>
        </authorList>
    </citation>
    <scope>NUCLEOTIDE SEQUENCE</scope>
    <source>
        <strain evidence="10">S27-2</strain>
    </source>
</reference>
<feature type="transmembrane region" description="Helical" evidence="7">
    <location>
        <begin position="279"/>
        <end position="300"/>
    </location>
</feature>
<dbReference type="EMBL" id="JACNEP010000004">
    <property type="protein sequence ID" value="MBC3765521.1"/>
    <property type="molecule type" value="Genomic_DNA"/>
</dbReference>
<name>A0A8J6ITV5_9ALTE</name>
<dbReference type="InterPro" id="IPR036388">
    <property type="entry name" value="WH-like_DNA-bd_sf"/>
</dbReference>
<evidence type="ECO:0000256" key="6">
    <source>
        <dbReference type="RuleBase" id="RU000716"/>
    </source>
</evidence>
<evidence type="ECO:0000256" key="1">
    <source>
        <dbReference type="ARBA" id="ARBA00010641"/>
    </source>
</evidence>
<dbReference type="GO" id="GO:0006352">
    <property type="term" value="P:DNA-templated transcription initiation"/>
    <property type="evidence" value="ECO:0007669"/>
    <property type="project" value="InterPro"/>
</dbReference>
<dbReference type="GO" id="GO:0003677">
    <property type="term" value="F:DNA binding"/>
    <property type="evidence" value="ECO:0007669"/>
    <property type="project" value="UniProtKB-KW"/>
</dbReference>
<feature type="transmembrane region" description="Helical" evidence="7">
    <location>
        <begin position="404"/>
        <end position="426"/>
    </location>
</feature>
<dbReference type="InterPro" id="IPR000838">
    <property type="entry name" value="RNA_pol_sigma70_ECF_CS"/>
</dbReference>
<sequence length="538" mass="58616">MKLFKSASRLNKTNDATLVMYSLGGDRDAFCSIVTRYQSLLCSLAYSSVGDVKHSEDIAQEAFVEAWKKLDTLRDPEKLKSWLCGILRFKVSHYRRSEQHQPLQHADDVQQHDSLAEDKTELDQQAIDQQQQSLLWKVLDSMEDNYREPLVLFYREEQSVEKVAAALDLSEDTVKQRLSRGRKLLKRAMSGFVEEALHKSKPGVAFTAGVLAAISGISPPAKAAALGAGAAKGGSSLSGVGMLSILAVLSGFISSFFGLRASLDQSRTRRERILAIKCISLYMLFAAIYVAGTLGCKYAALHHADSKGALTLIAIALMLAFAISYLLLTHRMFAAMHKLRKQERIFHPQAFSSAVDQSGAKQREYVSRWRLWGVPLVHFQFAMHEAGDPPAFGWIAGGSQARGLLFAWGGVTFAPVSVGIVSFGVISLGAVGFGVLSFGTVAVGLIGFGASAIAYKAYSSLSSLGWESAFSGGFAIAKDASIAPLAYATEINNQLAAEISNLNAFHLSYQWILAIVSFVVIVPAAWHAHQVRQRMKID</sequence>
<evidence type="ECO:0000259" key="9">
    <source>
        <dbReference type="Pfam" id="PF08281"/>
    </source>
</evidence>
<feature type="transmembrane region" description="Helical" evidence="7">
    <location>
        <begin position="312"/>
        <end position="334"/>
    </location>
</feature>